<dbReference type="Proteomes" id="UP000542674">
    <property type="component" value="Unassembled WGS sequence"/>
</dbReference>
<dbReference type="InterPro" id="IPR014262">
    <property type="entry name" value="HAF_rpt"/>
</dbReference>
<keyword evidence="1" id="KW-0732">Signal</keyword>
<gene>
    <name evidence="2" type="ORF">F4559_002651</name>
</gene>
<sequence>MRWLSVSTALIALVGLAPSAGADVGFEELRPALGEVVLVTAINEAGQTVGSEWAPGWYRGSAMRWEGTVPGSMGSGNALGIDERGAAVIVYGNKQGGAEFTYIDVWADGVRTRRTPPPSNGYGPMTVRDLGGGALPIGYDNPKDPTASYHPDQAAVWRDGTYSDITFGEKGTVRHRAVNGIGTTAGALDPKGGVPYAFRCAAVGCTRLPAAGAGGYYDVKAINDADVVVGDWRATSQVTHVVVWTGDRAVVLPGEGAGAADNVRALNENGDVVGWRTENGVRRATLWRGGRLVDLGASGASEAVAVNDRGDVVGWHTVEGAPHPFHWRAGTLSGLPTPENVPAKPKALNNAGIAVGSTLVARSGRSFRWTIP</sequence>
<proteinExistence type="predicted"/>
<evidence type="ECO:0000256" key="1">
    <source>
        <dbReference type="SAM" id="SignalP"/>
    </source>
</evidence>
<evidence type="ECO:0000313" key="3">
    <source>
        <dbReference type="Proteomes" id="UP000542674"/>
    </source>
</evidence>
<dbReference type="AlphaFoldDB" id="A0A7W7T3E7"/>
<name>A0A7W7T3E7_9PSEU</name>
<keyword evidence="3" id="KW-1185">Reference proteome</keyword>
<dbReference type="NCBIfam" id="TIGR02913">
    <property type="entry name" value="HAF_rpt"/>
    <property type="match status" value="1"/>
</dbReference>
<protein>
    <submittedName>
        <fullName evidence="2">Putative HAF family extracellular repeat protein</fullName>
    </submittedName>
</protein>
<feature type="signal peptide" evidence="1">
    <location>
        <begin position="1"/>
        <end position="22"/>
    </location>
</feature>
<accession>A0A7W7T3E7</accession>
<feature type="chain" id="PRO_5031434940" evidence="1">
    <location>
        <begin position="23"/>
        <end position="372"/>
    </location>
</feature>
<dbReference type="EMBL" id="JACHJS010000001">
    <property type="protein sequence ID" value="MBB4965292.1"/>
    <property type="molecule type" value="Genomic_DNA"/>
</dbReference>
<reference evidence="2 3" key="1">
    <citation type="submission" date="2020-08" db="EMBL/GenBank/DDBJ databases">
        <title>Sequencing the genomes of 1000 actinobacteria strains.</title>
        <authorList>
            <person name="Klenk H.-P."/>
        </authorList>
    </citation>
    <scope>NUCLEOTIDE SEQUENCE [LARGE SCALE GENOMIC DNA]</scope>
    <source>
        <strain evidence="2 3">DSM 45084</strain>
    </source>
</reference>
<dbReference type="RefSeq" id="WP_184668768.1">
    <property type="nucleotide sequence ID" value="NZ_BAABAI010000045.1"/>
</dbReference>
<comment type="caution">
    <text evidence="2">The sequence shown here is derived from an EMBL/GenBank/DDBJ whole genome shotgun (WGS) entry which is preliminary data.</text>
</comment>
<evidence type="ECO:0000313" key="2">
    <source>
        <dbReference type="EMBL" id="MBB4965292.1"/>
    </source>
</evidence>
<organism evidence="2 3">
    <name type="scientific">Saccharothrix violaceirubra</name>
    <dbReference type="NCBI Taxonomy" id="413306"/>
    <lineage>
        <taxon>Bacteria</taxon>
        <taxon>Bacillati</taxon>
        <taxon>Actinomycetota</taxon>
        <taxon>Actinomycetes</taxon>
        <taxon>Pseudonocardiales</taxon>
        <taxon>Pseudonocardiaceae</taxon>
        <taxon>Saccharothrix</taxon>
    </lineage>
</organism>